<keyword evidence="7" id="KW-0548">Nucleotidyltransferase</keyword>
<feature type="domain" description="YrdC-like" evidence="12">
    <location>
        <begin position="7"/>
        <end position="185"/>
    </location>
</feature>
<dbReference type="Gene3D" id="3.90.870.10">
    <property type="entry name" value="DHBP synthase"/>
    <property type="match status" value="1"/>
</dbReference>
<protein>
    <recommendedName>
        <fullName evidence="10">L-threonylcarbamoyladenylate synthase</fullName>
        <ecNumber evidence="3">2.7.7.87</ecNumber>
    </recommendedName>
    <alternativeName>
        <fullName evidence="10">L-threonylcarbamoyladenylate synthase</fullName>
    </alternativeName>
</protein>
<evidence type="ECO:0000313" key="13">
    <source>
        <dbReference type="EMBL" id="PAV09504.1"/>
    </source>
</evidence>
<dbReference type="PROSITE" id="PS51163">
    <property type="entry name" value="YRDC"/>
    <property type="match status" value="1"/>
</dbReference>
<evidence type="ECO:0000256" key="7">
    <source>
        <dbReference type="ARBA" id="ARBA00022695"/>
    </source>
</evidence>
<dbReference type="GO" id="GO:0005737">
    <property type="term" value="C:cytoplasm"/>
    <property type="evidence" value="ECO:0007669"/>
    <property type="project" value="UniProtKB-SubCell"/>
</dbReference>
<keyword evidence="8" id="KW-0547">Nucleotide-binding</keyword>
<organism evidence="13 14">
    <name type="scientific">Methanocorpusculum parvum</name>
    <dbReference type="NCBI Taxonomy" id="2193"/>
    <lineage>
        <taxon>Archaea</taxon>
        <taxon>Methanobacteriati</taxon>
        <taxon>Methanobacteriota</taxon>
        <taxon>Stenosarchaea group</taxon>
        <taxon>Methanomicrobia</taxon>
        <taxon>Methanomicrobiales</taxon>
        <taxon>Methanocorpusculaceae</taxon>
        <taxon>Methanocorpusculum</taxon>
    </lineage>
</organism>
<dbReference type="Pfam" id="PF01300">
    <property type="entry name" value="Sua5_yciO_yrdC"/>
    <property type="match status" value="1"/>
</dbReference>
<dbReference type="NCBIfam" id="TIGR00057">
    <property type="entry name" value="L-threonylcarbamoyladenylate synthase"/>
    <property type="match status" value="1"/>
</dbReference>
<evidence type="ECO:0000259" key="12">
    <source>
        <dbReference type="PROSITE" id="PS51163"/>
    </source>
</evidence>
<dbReference type="InterPro" id="IPR050156">
    <property type="entry name" value="TC-AMP_synthase_SUA5"/>
</dbReference>
<comment type="caution">
    <text evidence="13">The sequence shown here is derived from an EMBL/GenBank/DDBJ whole genome shotgun (WGS) entry which is preliminary data.</text>
</comment>
<keyword evidence="6" id="KW-0819">tRNA processing</keyword>
<dbReference type="PANTHER" id="PTHR17490">
    <property type="entry name" value="SUA5"/>
    <property type="match status" value="1"/>
</dbReference>
<reference evidence="13 14" key="1">
    <citation type="journal article" date="2017" name="BMC Genomics">
        <title>Genomic analysis of methanogenic archaea reveals a shift towards energy conservation.</title>
        <authorList>
            <person name="Gilmore S.P."/>
            <person name="Henske J.K."/>
            <person name="Sexton J.A."/>
            <person name="Solomon K.V."/>
            <person name="Seppala S."/>
            <person name="Yoo J.I."/>
            <person name="Huyett L.M."/>
            <person name="Pressman A."/>
            <person name="Cogan J.Z."/>
            <person name="Kivenson V."/>
            <person name="Peng X."/>
            <person name="Tan Y."/>
            <person name="Valentine D.L."/>
            <person name="O'Malley M.A."/>
        </authorList>
    </citation>
    <scope>NUCLEOTIDE SEQUENCE [LARGE SCALE GENOMIC DNA]</scope>
    <source>
        <strain evidence="13 14">XII</strain>
    </source>
</reference>
<comment type="catalytic activity">
    <reaction evidence="11">
        <text>L-threonine + hydrogencarbonate + ATP = L-threonylcarbamoyladenylate + diphosphate + H2O</text>
        <dbReference type="Rhea" id="RHEA:36407"/>
        <dbReference type="ChEBI" id="CHEBI:15377"/>
        <dbReference type="ChEBI" id="CHEBI:17544"/>
        <dbReference type="ChEBI" id="CHEBI:30616"/>
        <dbReference type="ChEBI" id="CHEBI:33019"/>
        <dbReference type="ChEBI" id="CHEBI:57926"/>
        <dbReference type="ChEBI" id="CHEBI:73682"/>
        <dbReference type="EC" id="2.7.7.87"/>
    </reaction>
</comment>
<dbReference type="EC" id="2.7.7.87" evidence="3"/>
<keyword evidence="5" id="KW-0808">Transferase</keyword>
<dbReference type="GO" id="GO:0008033">
    <property type="term" value="P:tRNA processing"/>
    <property type="evidence" value="ECO:0007669"/>
    <property type="project" value="UniProtKB-KW"/>
</dbReference>
<evidence type="ECO:0000313" key="14">
    <source>
        <dbReference type="Proteomes" id="UP000243820"/>
    </source>
</evidence>
<dbReference type="PANTHER" id="PTHR17490:SF16">
    <property type="entry name" value="THREONYLCARBAMOYL-AMP SYNTHASE"/>
    <property type="match status" value="1"/>
</dbReference>
<dbReference type="RefSeq" id="WP_042699839.1">
    <property type="nucleotide sequence ID" value="NZ_LMVO01000012.1"/>
</dbReference>
<evidence type="ECO:0000256" key="5">
    <source>
        <dbReference type="ARBA" id="ARBA00022679"/>
    </source>
</evidence>
<dbReference type="SUPFAM" id="SSF55821">
    <property type="entry name" value="YrdC/RibB"/>
    <property type="match status" value="1"/>
</dbReference>
<evidence type="ECO:0000256" key="11">
    <source>
        <dbReference type="ARBA" id="ARBA00048366"/>
    </source>
</evidence>
<comment type="subcellular location">
    <subcellularLocation>
        <location evidence="1">Cytoplasm</location>
    </subcellularLocation>
</comment>
<keyword evidence="14" id="KW-1185">Reference proteome</keyword>
<dbReference type="EMBL" id="LMVO01000012">
    <property type="protein sequence ID" value="PAV09504.1"/>
    <property type="molecule type" value="Genomic_DNA"/>
</dbReference>
<evidence type="ECO:0000256" key="1">
    <source>
        <dbReference type="ARBA" id="ARBA00004496"/>
    </source>
</evidence>
<keyword evidence="4" id="KW-0963">Cytoplasm</keyword>
<evidence type="ECO:0000256" key="9">
    <source>
        <dbReference type="ARBA" id="ARBA00022840"/>
    </source>
</evidence>
<proteinExistence type="inferred from homology"/>
<dbReference type="GO" id="GO:0003725">
    <property type="term" value="F:double-stranded RNA binding"/>
    <property type="evidence" value="ECO:0007669"/>
    <property type="project" value="InterPro"/>
</dbReference>
<dbReference type="Proteomes" id="UP000243820">
    <property type="component" value="Unassembled WGS sequence"/>
</dbReference>
<dbReference type="GO" id="GO:0005524">
    <property type="term" value="F:ATP binding"/>
    <property type="evidence" value="ECO:0007669"/>
    <property type="project" value="UniProtKB-KW"/>
</dbReference>
<gene>
    <name evidence="13" type="ORF">ASJ83_02700</name>
</gene>
<dbReference type="GO" id="GO:0006450">
    <property type="term" value="P:regulation of translational fidelity"/>
    <property type="evidence" value="ECO:0007669"/>
    <property type="project" value="TreeGrafter"/>
</dbReference>
<dbReference type="InterPro" id="IPR006070">
    <property type="entry name" value="Sua5-like_dom"/>
</dbReference>
<dbReference type="InterPro" id="IPR017945">
    <property type="entry name" value="DHBP_synth_RibB-like_a/b_dom"/>
</dbReference>
<evidence type="ECO:0000256" key="6">
    <source>
        <dbReference type="ARBA" id="ARBA00022694"/>
    </source>
</evidence>
<evidence type="ECO:0000256" key="2">
    <source>
        <dbReference type="ARBA" id="ARBA00007663"/>
    </source>
</evidence>
<comment type="similarity">
    <text evidence="2">Belongs to the SUA5 family.</text>
</comment>
<name>A0AAX0Q8E0_9EURY</name>
<evidence type="ECO:0000256" key="4">
    <source>
        <dbReference type="ARBA" id="ARBA00022490"/>
    </source>
</evidence>
<evidence type="ECO:0000256" key="10">
    <source>
        <dbReference type="ARBA" id="ARBA00029774"/>
    </source>
</evidence>
<dbReference type="GO" id="GO:0061710">
    <property type="term" value="F:L-threonylcarbamoyladenylate synthase"/>
    <property type="evidence" value="ECO:0007669"/>
    <property type="project" value="UniProtKB-EC"/>
</dbReference>
<dbReference type="GO" id="GO:0000049">
    <property type="term" value="F:tRNA binding"/>
    <property type="evidence" value="ECO:0007669"/>
    <property type="project" value="TreeGrafter"/>
</dbReference>
<evidence type="ECO:0000256" key="3">
    <source>
        <dbReference type="ARBA" id="ARBA00012584"/>
    </source>
</evidence>
<dbReference type="AlphaFoldDB" id="A0AAX0Q8E0"/>
<keyword evidence="9" id="KW-0067">ATP-binding</keyword>
<sequence length="198" mass="21234">MITPTEETRIEKAVRVLSRDGLVVYPTETVYGLGADALSETAVLKVYEAKQRLLGKPISVAVSDIEMIYGIADVSPFAERFISKFLPGPITIVLPVKNCLPGDLSGGTGTIGIRYPDHTLALELISVFDCPITATSANISGEVSPVSVDQVNVPHDYLLDGGVLPGIPSTVVNLDTRKIERPGAMLDEIAHFFIENAK</sequence>
<accession>A0AAX0Q8E0</accession>
<evidence type="ECO:0000256" key="8">
    <source>
        <dbReference type="ARBA" id="ARBA00022741"/>
    </source>
</evidence>